<dbReference type="InterPro" id="IPR029052">
    <property type="entry name" value="Metallo-depent_PP-like"/>
</dbReference>
<dbReference type="PANTHER" id="PTHR42988:SF2">
    <property type="entry name" value="CYCLIC NUCLEOTIDE PHOSPHODIESTERASE CBUA0032-RELATED"/>
    <property type="match status" value="1"/>
</dbReference>
<dbReference type="EMBL" id="JAKIKS010000080">
    <property type="protein sequence ID" value="MCL1126268.1"/>
    <property type="molecule type" value="Genomic_DNA"/>
</dbReference>
<dbReference type="InterPro" id="IPR050884">
    <property type="entry name" value="CNP_phosphodiesterase-III"/>
</dbReference>
<evidence type="ECO:0000256" key="2">
    <source>
        <dbReference type="ARBA" id="ARBA00022801"/>
    </source>
</evidence>
<dbReference type="Proteomes" id="UP001203423">
    <property type="component" value="Unassembled WGS sequence"/>
</dbReference>
<proteinExistence type="inferred from homology"/>
<protein>
    <submittedName>
        <fullName evidence="6">Metallophosphoesterase</fullName>
    </submittedName>
</protein>
<keyword evidence="2" id="KW-0378">Hydrolase</keyword>
<organism evidence="6 7">
    <name type="scientific">Shewanella surugensis</name>
    <dbReference type="NCBI Taxonomy" id="212020"/>
    <lineage>
        <taxon>Bacteria</taxon>
        <taxon>Pseudomonadati</taxon>
        <taxon>Pseudomonadota</taxon>
        <taxon>Gammaproteobacteria</taxon>
        <taxon>Alteromonadales</taxon>
        <taxon>Shewanellaceae</taxon>
        <taxon>Shewanella</taxon>
    </lineage>
</organism>
<dbReference type="RefSeq" id="WP_248941656.1">
    <property type="nucleotide sequence ID" value="NZ_JAKIKS010000080.1"/>
</dbReference>
<evidence type="ECO:0000256" key="3">
    <source>
        <dbReference type="ARBA" id="ARBA00023004"/>
    </source>
</evidence>
<evidence type="ECO:0000313" key="6">
    <source>
        <dbReference type="EMBL" id="MCL1126268.1"/>
    </source>
</evidence>
<dbReference type="Gene3D" id="3.60.21.10">
    <property type="match status" value="1"/>
</dbReference>
<evidence type="ECO:0000256" key="4">
    <source>
        <dbReference type="ARBA" id="ARBA00025742"/>
    </source>
</evidence>
<evidence type="ECO:0000256" key="1">
    <source>
        <dbReference type="ARBA" id="ARBA00022723"/>
    </source>
</evidence>
<feature type="domain" description="Calcineurin-like phosphoesterase" evidence="5">
    <location>
        <begin position="1"/>
        <end position="188"/>
    </location>
</feature>
<dbReference type="PANTHER" id="PTHR42988">
    <property type="entry name" value="PHOSPHOHYDROLASE"/>
    <property type="match status" value="1"/>
</dbReference>
<keyword evidence="1" id="KW-0479">Metal-binding</keyword>
<dbReference type="SUPFAM" id="SSF56300">
    <property type="entry name" value="Metallo-dependent phosphatases"/>
    <property type="match status" value="1"/>
</dbReference>
<evidence type="ECO:0000259" key="5">
    <source>
        <dbReference type="Pfam" id="PF00149"/>
    </source>
</evidence>
<keyword evidence="3" id="KW-0408">Iron</keyword>
<reference evidence="6 7" key="1">
    <citation type="submission" date="2022-01" db="EMBL/GenBank/DDBJ databases">
        <title>Whole genome-based taxonomy of the Shewanellaceae.</title>
        <authorList>
            <person name="Martin-Rodriguez A.J."/>
        </authorList>
    </citation>
    <scope>NUCLEOTIDE SEQUENCE [LARGE SCALE GENOMIC DNA]</scope>
    <source>
        <strain evidence="6 7">DSM 17177</strain>
    </source>
</reference>
<keyword evidence="7" id="KW-1185">Reference proteome</keyword>
<dbReference type="Pfam" id="PF00149">
    <property type="entry name" value="Metallophos"/>
    <property type="match status" value="1"/>
</dbReference>
<gene>
    <name evidence="6" type="ORF">L2764_17725</name>
</gene>
<comment type="similarity">
    <text evidence="4">Belongs to the cyclic nucleotide phosphodiesterase class-III family.</text>
</comment>
<comment type="caution">
    <text evidence="6">The sequence shown here is derived from an EMBL/GenBank/DDBJ whole genome shotgun (WGS) entry which is preliminary data.</text>
</comment>
<sequence>MKIYQISDCHLSLEEPTVKQNLIKVLQHIEQQADGDILLLTGDLVCDASIERYTLFKDVIEAHTCIANIYAIAGNHDDLSMMKKVFYHSRIQIKQVVKLSQTLRLLFIDSSLKPLGNMPLGAGRVSKQHLSLLKKESRKHQSVVIIHHPVINIGAQWFAQMGIENHQAVIDAIHPQTQMVISGHAHQYFKQNIKNALDQIVCPATSYGFNHDNPQYERNNNIGYMTYWFDPQKAQLTSAVKILD</sequence>
<dbReference type="InterPro" id="IPR004843">
    <property type="entry name" value="Calcineurin-like_PHP"/>
</dbReference>
<name>A0ABT0LF08_9GAMM</name>
<accession>A0ABT0LF08</accession>
<evidence type="ECO:0000313" key="7">
    <source>
        <dbReference type="Proteomes" id="UP001203423"/>
    </source>
</evidence>